<feature type="transmembrane region" description="Helical" evidence="1">
    <location>
        <begin position="21"/>
        <end position="42"/>
    </location>
</feature>
<name>A0A397SQL4_9GLOM</name>
<accession>A0A397SQL4</accession>
<organism evidence="2 3">
    <name type="scientific">Glomus cerebriforme</name>
    <dbReference type="NCBI Taxonomy" id="658196"/>
    <lineage>
        <taxon>Eukaryota</taxon>
        <taxon>Fungi</taxon>
        <taxon>Fungi incertae sedis</taxon>
        <taxon>Mucoromycota</taxon>
        <taxon>Glomeromycotina</taxon>
        <taxon>Glomeromycetes</taxon>
        <taxon>Glomerales</taxon>
        <taxon>Glomeraceae</taxon>
        <taxon>Glomus</taxon>
    </lineage>
</organism>
<evidence type="ECO:0000313" key="2">
    <source>
        <dbReference type="EMBL" id="RIA84954.1"/>
    </source>
</evidence>
<evidence type="ECO:0000256" key="1">
    <source>
        <dbReference type="SAM" id="Phobius"/>
    </source>
</evidence>
<keyword evidence="1" id="KW-0472">Membrane</keyword>
<keyword evidence="1" id="KW-0812">Transmembrane</keyword>
<keyword evidence="1" id="KW-1133">Transmembrane helix</keyword>
<dbReference type="AlphaFoldDB" id="A0A397SQL4"/>
<dbReference type="Proteomes" id="UP000265703">
    <property type="component" value="Unassembled WGS sequence"/>
</dbReference>
<evidence type="ECO:0000313" key="3">
    <source>
        <dbReference type="Proteomes" id="UP000265703"/>
    </source>
</evidence>
<proteinExistence type="predicted"/>
<dbReference type="EMBL" id="QKYT01000458">
    <property type="protein sequence ID" value="RIA84954.1"/>
    <property type="molecule type" value="Genomic_DNA"/>
</dbReference>
<protein>
    <submittedName>
        <fullName evidence="2">Uncharacterized protein</fullName>
    </submittedName>
</protein>
<keyword evidence="3" id="KW-1185">Reference proteome</keyword>
<sequence>MNLADLFRKSRRSEPTILLALKIFTMIMLIASLTGYLIVVIIDVKQDASIIMTSFVNVDAIRPPHLHFSSSLNHSISNCVEFYSLNDDVKMIECAPEDTSEFFDTENQIYSSNYFPSPNVLFDEKLLAITMYFNIYEKITLEKPSQINLVAFDSEFIMDYSSSYDKSIFTMNRYTLEPGQTYEFSYSRVIRELIKPSWMNDFGVPPTYEQKPSISSSLLGGPLNNNLNNLMKIDIRPKSTNLVQVDREVRTHTYLSGLGLIGGAWGLAAAVYAFLFGADTLRPWGIVQSYCCGFSRVTQKKLRVVLPAIPFFDTLNPSPINHAQNHYADLPLAKQNELILSRIDSLELFLQEYVVDVQYLDGIRKNDRNNLDFKE</sequence>
<comment type="caution">
    <text evidence="2">The sequence shown here is derived from an EMBL/GenBank/DDBJ whole genome shotgun (WGS) entry which is preliminary data.</text>
</comment>
<gene>
    <name evidence="2" type="ORF">C1645_741947</name>
</gene>
<feature type="transmembrane region" description="Helical" evidence="1">
    <location>
        <begin position="254"/>
        <end position="275"/>
    </location>
</feature>
<reference evidence="2 3" key="1">
    <citation type="submission" date="2018-06" db="EMBL/GenBank/DDBJ databases">
        <title>Comparative genomics reveals the genomic features of Rhizophagus irregularis, R. cerebriforme, R. diaphanum and Gigaspora rosea, and their symbiotic lifestyle signature.</title>
        <authorList>
            <person name="Morin E."/>
            <person name="San Clemente H."/>
            <person name="Chen E.C.H."/>
            <person name="De La Providencia I."/>
            <person name="Hainaut M."/>
            <person name="Kuo A."/>
            <person name="Kohler A."/>
            <person name="Murat C."/>
            <person name="Tang N."/>
            <person name="Roy S."/>
            <person name="Loubradou J."/>
            <person name="Henrissat B."/>
            <person name="Grigoriev I.V."/>
            <person name="Corradi N."/>
            <person name="Roux C."/>
            <person name="Martin F.M."/>
        </authorList>
    </citation>
    <scope>NUCLEOTIDE SEQUENCE [LARGE SCALE GENOMIC DNA]</scope>
    <source>
        <strain evidence="2 3">DAOM 227022</strain>
    </source>
</reference>
<dbReference type="OrthoDB" id="2421077at2759"/>